<dbReference type="InterPro" id="IPR000845">
    <property type="entry name" value="Nucleoside_phosphorylase_d"/>
</dbReference>
<dbReference type="EMBL" id="CP077107">
    <property type="protein sequence ID" value="QXO95294.1"/>
    <property type="molecule type" value="Genomic_DNA"/>
</dbReference>
<dbReference type="GO" id="GO:0009116">
    <property type="term" value="P:nucleoside metabolic process"/>
    <property type="evidence" value="ECO:0007669"/>
    <property type="project" value="InterPro"/>
</dbReference>
<reference evidence="3 4" key="1">
    <citation type="submission" date="2021-06" db="EMBL/GenBank/DDBJ databases">
        <title>Complete genome sequence of the secondary alcohol utilizing methanogen Methanospirillum hungatei strain GP1.</title>
        <authorList>
            <person name="Day L.A."/>
            <person name="Costa K.C."/>
        </authorList>
    </citation>
    <scope>NUCLEOTIDE SEQUENCE [LARGE SCALE GENOMIC DNA]</scope>
    <source>
        <strain evidence="3 4">GP1</strain>
    </source>
</reference>
<dbReference type="OrthoDB" id="148306at2157"/>
<dbReference type="Proteomes" id="UP000694228">
    <property type="component" value="Chromosome"/>
</dbReference>
<dbReference type="GO" id="GO:0019284">
    <property type="term" value="P:L-methionine salvage from S-adenosylmethionine"/>
    <property type="evidence" value="ECO:0007669"/>
    <property type="project" value="TreeGrafter"/>
</dbReference>
<evidence type="ECO:0000259" key="2">
    <source>
        <dbReference type="Pfam" id="PF20698"/>
    </source>
</evidence>
<dbReference type="InterPro" id="IPR019734">
    <property type="entry name" value="TPR_rpt"/>
</dbReference>
<dbReference type="PANTHER" id="PTHR46832">
    <property type="entry name" value="5'-METHYLTHIOADENOSINE/S-ADENOSYLHOMOCYSTEINE NUCLEOSIDASE"/>
    <property type="match status" value="1"/>
</dbReference>
<dbReference type="CDD" id="cd09008">
    <property type="entry name" value="MTAN"/>
    <property type="match status" value="1"/>
</dbReference>
<gene>
    <name evidence="3" type="ORF">KSK55_02450</name>
</gene>
<evidence type="ECO:0008006" key="5">
    <source>
        <dbReference type="Google" id="ProtNLM"/>
    </source>
</evidence>
<protein>
    <recommendedName>
        <fullName evidence="5">Nucleoside phosphorylase domain-containing protein</fullName>
    </recommendedName>
</protein>
<evidence type="ECO:0000313" key="4">
    <source>
        <dbReference type="Proteomes" id="UP000694228"/>
    </source>
</evidence>
<dbReference type="GO" id="GO:0008930">
    <property type="term" value="F:methylthioadenosine nucleosidase activity"/>
    <property type="evidence" value="ECO:0007669"/>
    <property type="project" value="TreeGrafter"/>
</dbReference>
<organism evidence="3 4">
    <name type="scientific">Methanospirillum hungatei</name>
    <dbReference type="NCBI Taxonomy" id="2203"/>
    <lineage>
        <taxon>Archaea</taxon>
        <taxon>Methanobacteriati</taxon>
        <taxon>Methanobacteriota</taxon>
        <taxon>Stenosarchaea group</taxon>
        <taxon>Methanomicrobia</taxon>
        <taxon>Methanomicrobiales</taxon>
        <taxon>Methanospirillaceae</taxon>
        <taxon>Methanospirillum</taxon>
    </lineage>
</organism>
<name>A0A8F5ZH24_METHU</name>
<evidence type="ECO:0000259" key="1">
    <source>
        <dbReference type="Pfam" id="PF01048"/>
    </source>
</evidence>
<dbReference type="InterPro" id="IPR048987">
    <property type="entry name" value="PIN-TPR-GreABC"/>
</dbReference>
<dbReference type="PANTHER" id="PTHR46832:SF1">
    <property type="entry name" value="5'-METHYLTHIOADENOSINE_S-ADENOSYLHOMOCYSTEINE NUCLEOSIDASE"/>
    <property type="match status" value="1"/>
</dbReference>
<dbReference type="Pfam" id="PF20698">
    <property type="entry name" value="PIN-TPR-GreABC"/>
    <property type="match status" value="1"/>
</dbReference>
<dbReference type="Pfam" id="PF01048">
    <property type="entry name" value="PNP_UDP_1"/>
    <property type="match status" value="1"/>
</dbReference>
<feature type="domain" description="PIN" evidence="2">
    <location>
        <begin position="1117"/>
        <end position="1258"/>
    </location>
</feature>
<dbReference type="GO" id="GO:0005829">
    <property type="term" value="C:cytosol"/>
    <property type="evidence" value="ECO:0007669"/>
    <property type="project" value="TreeGrafter"/>
</dbReference>
<proteinExistence type="predicted"/>
<feature type="domain" description="Nucleoside phosphorylase" evidence="1">
    <location>
        <begin position="22"/>
        <end position="260"/>
    </location>
</feature>
<dbReference type="SMART" id="SM00028">
    <property type="entry name" value="TPR"/>
    <property type="match status" value="3"/>
</dbReference>
<sequence length="1415" mass="159544">MTKETGTGSEFIQEAVPFRYRAVILTALGLEYNAVLSYLTNPEKKVHHNGSIYETGSITLNNFEWEVTLVETGAYNIKAAKETERALAIFNPNIVLFVGVAGGLKDVAVGDVVSSTKVYGYESGKAEVEFHPRPEVVTPNNFMVHLSRAIVREEKWVERLNLPLQQKPPKAFVGAIVAGAKVIASKESKEYKEIKDFYGDALAVEMEGLGFLQVATDHREIDALLIRGISDLIDKKSESDASGSQESAVKNASAFAFEVLANYGPLKKSSGDDLEIITRIPTSKTQLTQFSCHTPKDIQRLSFENTHIFSSDFTEELLSTEYNAELNAIKKLLDEYNPSTALSLLYSLKDRTSMRASNEVKFRILTNEAVANIQLKKFSDGGKLLIQALQYNPNSEKSLENVAFGYLLNQNYSKALEYAHMVLQNNPSSARAYSIIIQSKIRSESIDKILPSIPQEVIDTQDIAEALGHIYYNHGNFVESSNWLEIALKNTEQKEDLILKGLLASSLLNGVKSNDKTLEGLQLSDEPRQLLMRSILLFDEVWSRISVDPNLQKVHSSWIAERGVAKRILGQKNESSKDINEAYDLDPKNPSYIHLKGLVEFELGHISVAESLFKQVLWDPSTPDALWMYLNSLRKQNKFDEGIKILNDFLRENRTKEQESVLYHFLIAFTTDKGKEFYSEAKSIAQSQYEKNENDVTKVVELVKLLQFIGENDKIEPFIQKIKALYSESIPPLQKLEIADIFLKLHHFDEAATIFESVIDPIQNTPFAQKLIDAYYLGGNHKRALELCRSLHAIHGPLPHSTTIELAIYHKIGDLIRAANVCAQYLKLHPEDYEMKLNEAIVNLRLDNSEKVLEFLKTRPKNENLAYNVGAKLAHLYYSMGMFDDAIQLAYVLRNKYYCLPEAHLDYIHLILNIEDRSPILAKPSSVGIDSAVQLIDHFGKTSQYIISDTSLKDPEKFELRLDSDLGKQLLGKSDGQSISLQKTPFIENTIQITSILSKYIYAFQESVNSFNQLFPSSPGIYRIPFGTGPDGKLVPDDIQNLKKIVSLNQQHASPIFDCYKKRQLTIAAVTEGIRGDIFSVCECLSNDSTLGIFCCSGNGNERDEAIQSLNLNCKLIIDPIALQTVYSLGIGDIIVKKFGKFGITQSTIDLIHSAILNYKGQKARGYMTIFQIGDNLGYVPISPDQIKKARENLEKMLEWVRLKCEIIPCYPALNLKSTKKEEYNNLFGESSTDTILVASQPNYILFSDDGLLQAIAKQLYSCSCVWTQVLLMDLFASNMITSDQLEKFTIQLILRHYFHTSVNSYVLLKAAELAEWDIKSPFIEVLECLKEGKSDIDSSTSVGIQFTELLWQKPEKIDSRNVLLVKLLHDLTVQREKSYIINNFNQSIIHSDKLSPIEKYEILDLIELFNNVLS</sequence>
<evidence type="ECO:0000313" key="3">
    <source>
        <dbReference type="EMBL" id="QXO95294.1"/>
    </source>
</evidence>
<accession>A0A8F5ZH24</accession>
<dbReference type="GO" id="GO:0008782">
    <property type="term" value="F:adenosylhomocysteine nucleosidase activity"/>
    <property type="evidence" value="ECO:0007669"/>
    <property type="project" value="TreeGrafter"/>
</dbReference>